<evidence type="ECO:0000256" key="1">
    <source>
        <dbReference type="ARBA" id="ARBA00004555"/>
    </source>
</evidence>
<organism evidence="6 7">
    <name type="scientific">Scylla paramamosain</name>
    <name type="common">Mud crab</name>
    <dbReference type="NCBI Taxonomy" id="85552"/>
    <lineage>
        <taxon>Eukaryota</taxon>
        <taxon>Metazoa</taxon>
        <taxon>Ecdysozoa</taxon>
        <taxon>Arthropoda</taxon>
        <taxon>Crustacea</taxon>
        <taxon>Multicrustacea</taxon>
        <taxon>Malacostraca</taxon>
        <taxon>Eumalacostraca</taxon>
        <taxon>Eucarida</taxon>
        <taxon>Decapoda</taxon>
        <taxon>Pleocyemata</taxon>
        <taxon>Brachyura</taxon>
        <taxon>Eubrachyura</taxon>
        <taxon>Portunoidea</taxon>
        <taxon>Portunidae</taxon>
        <taxon>Portuninae</taxon>
        <taxon>Scylla</taxon>
    </lineage>
</organism>
<reference evidence="6 7" key="1">
    <citation type="submission" date="2023-03" db="EMBL/GenBank/DDBJ databases">
        <title>High-quality genome of Scylla paramamosain provides insights in environmental adaptation.</title>
        <authorList>
            <person name="Zhang L."/>
        </authorList>
    </citation>
    <scope>NUCLEOTIDE SEQUENCE [LARGE SCALE GENOMIC DNA]</scope>
    <source>
        <strain evidence="6">LZ_2023a</strain>
        <tissue evidence="6">Muscle</tissue>
    </source>
</reference>
<accession>A0AAW0UIC3</accession>
<dbReference type="EMBL" id="JARAKH010000011">
    <property type="protein sequence ID" value="KAK8399266.1"/>
    <property type="molecule type" value="Genomic_DNA"/>
</dbReference>
<dbReference type="SUPFAM" id="SSF52972">
    <property type="entry name" value="ITPase-like"/>
    <property type="match status" value="1"/>
</dbReference>
<comment type="subcellular location">
    <subcellularLocation>
        <location evidence="1">Golgi apparatus</location>
    </subcellularLocation>
</comment>
<dbReference type="PANTHER" id="PTHR23276:SF2">
    <property type="entry name" value="PROTEIN PRRC1"/>
    <property type="match status" value="1"/>
</dbReference>
<dbReference type="InterPro" id="IPR029001">
    <property type="entry name" value="ITPase-like_fam"/>
</dbReference>
<protein>
    <recommendedName>
        <fullName evidence="5">Non-canonical purine NTP phosphatase/PRRC1 domain-containing protein</fullName>
    </recommendedName>
</protein>
<sequence length="545" mass="57527">MQENSSGGFEVVDKMATVPDPSAPSSSVLTNVAPPSALPSFLTSPLPSATPPASSVPPESFPQSSFIAPSPGKSVPLPPSASVSHPHGPSIPFTSPASPTTNSAIPAPRSPSVPLSGSSAVSHPEMAFPYSANPGIGISPPGKEPSSSTFVPSEVSPFPAPPPMSLQSHSAEPTMESQSAQVPQPINMSSPVTSQPQPPNRQKTHSRHHSYPLYVPGNPLHCPPPPPTPPCLVVQQEQANISLSKSHGHIDTYSVMHPSAEVSFYCSDPYASGSSNSYDCAYFPSSAGSADATASVDLGSPGVVASAKKEEGRGWFGWIRGTVSNVGHRVAERAKTSMDSMITTLDPQMKEFLHSGGDMDIIVASDKEVKVGAIREAFQMSFGKATVCGMKAEAQGIAAQPVGFEAALSSAEGRINYLRSTGQIHPQHPIVAVENFIVELHSDCWFDLGLLLLDDPGEDVLLQTYTQVTPVPPDFVNQARIATPEDYPLKESGFAVTIGQIASQNLQVHHSMWQEALTGVSRREALVLAGRTLAGLYRSRLPTYH</sequence>
<proteinExistence type="inferred from homology"/>
<dbReference type="InterPro" id="IPR026534">
    <property type="entry name" value="PRRC1"/>
</dbReference>
<dbReference type="FunFam" id="3.90.950.10:FF:000017">
    <property type="entry name" value="Protein PRRC1-B"/>
    <property type="match status" value="1"/>
</dbReference>
<comment type="caution">
    <text evidence="6">The sequence shown here is derived from an EMBL/GenBank/DDBJ whole genome shotgun (WGS) entry which is preliminary data.</text>
</comment>
<gene>
    <name evidence="6" type="ORF">O3P69_003407</name>
</gene>
<keyword evidence="3" id="KW-0333">Golgi apparatus</keyword>
<evidence type="ECO:0000313" key="6">
    <source>
        <dbReference type="EMBL" id="KAK8399266.1"/>
    </source>
</evidence>
<feature type="compositionally biased region" description="Polar residues" evidence="4">
    <location>
        <begin position="169"/>
        <end position="195"/>
    </location>
</feature>
<dbReference type="Gene3D" id="3.90.950.10">
    <property type="match status" value="1"/>
</dbReference>
<feature type="domain" description="Non-canonical purine NTP phosphatase/PRRC1" evidence="5">
    <location>
        <begin position="365"/>
        <end position="478"/>
    </location>
</feature>
<feature type="compositionally biased region" description="Polar residues" evidence="4">
    <location>
        <begin position="92"/>
        <end position="104"/>
    </location>
</feature>
<dbReference type="GO" id="GO:0034237">
    <property type="term" value="F:protein kinase A regulatory subunit binding"/>
    <property type="evidence" value="ECO:0007669"/>
    <property type="project" value="TreeGrafter"/>
</dbReference>
<evidence type="ECO:0000313" key="7">
    <source>
        <dbReference type="Proteomes" id="UP001487740"/>
    </source>
</evidence>
<dbReference type="InterPro" id="IPR026533">
    <property type="entry name" value="NTPase/PRRC1"/>
</dbReference>
<name>A0AAW0UIC3_SCYPA</name>
<dbReference type="GO" id="GO:0005794">
    <property type="term" value="C:Golgi apparatus"/>
    <property type="evidence" value="ECO:0007669"/>
    <property type="project" value="UniProtKB-SubCell"/>
</dbReference>
<dbReference type="PANTHER" id="PTHR23276">
    <property type="entry name" value="PROTEIN PRRC1"/>
    <property type="match status" value="1"/>
</dbReference>
<feature type="compositionally biased region" description="Low complexity" evidence="4">
    <location>
        <begin position="33"/>
        <end position="58"/>
    </location>
</feature>
<evidence type="ECO:0000256" key="3">
    <source>
        <dbReference type="ARBA" id="ARBA00023034"/>
    </source>
</evidence>
<keyword evidence="7" id="KW-1185">Reference proteome</keyword>
<evidence type="ECO:0000256" key="2">
    <source>
        <dbReference type="ARBA" id="ARBA00010298"/>
    </source>
</evidence>
<dbReference type="AlphaFoldDB" id="A0AAW0UIC3"/>
<comment type="similarity">
    <text evidence="2">Belongs to the PRRC1 family.</text>
</comment>
<dbReference type="Proteomes" id="UP001487740">
    <property type="component" value="Unassembled WGS sequence"/>
</dbReference>
<dbReference type="Pfam" id="PF01931">
    <property type="entry name" value="NTPase_I-T"/>
    <property type="match status" value="1"/>
</dbReference>
<evidence type="ECO:0000259" key="5">
    <source>
        <dbReference type="Pfam" id="PF01931"/>
    </source>
</evidence>
<evidence type="ECO:0000256" key="4">
    <source>
        <dbReference type="SAM" id="MobiDB-lite"/>
    </source>
</evidence>
<feature type="region of interest" description="Disordered" evidence="4">
    <location>
        <begin position="1"/>
        <end position="209"/>
    </location>
</feature>